<proteinExistence type="predicted"/>
<evidence type="ECO:0000256" key="1">
    <source>
        <dbReference type="SAM" id="MobiDB-lite"/>
    </source>
</evidence>
<reference evidence="3" key="1">
    <citation type="submission" date="2022-11" db="UniProtKB">
        <authorList>
            <consortium name="WormBaseParasite"/>
        </authorList>
    </citation>
    <scope>IDENTIFICATION</scope>
</reference>
<evidence type="ECO:0000313" key="3">
    <source>
        <dbReference type="WBParaSite" id="sdigi.contig131.g4968.t1"/>
    </source>
</evidence>
<keyword evidence="2" id="KW-1185">Reference proteome</keyword>
<dbReference type="AlphaFoldDB" id="A0A915PLT6"/>
<dbReference type="WBParaSite" id="sdigi.contig131.g4968.t1">
    <property type="protein sequence ID" value="sdigi.contig131.g4968.t1"/>
    <property type="gene ID" value="sdigi.contig131.g4968"/>
</dbReference>
<protein>
    <submittedName>
        <fullName evidence="3">VAN3-binding protein-like auxin canalisation domain-containing protein</fullName>
    </submittedName>
</protein>
<accession>A0A915PLT6</accession>
<organism evidence="2 3">
    <name type="scientific">Setaria digitata</name>
    <dbReference type="NCBI Taxonomy" id="48799"/>
    <lineage>
        <taxon>Eukaryota</taxon>
        <taxon>Metazoa</taxon>
        <taxon>Ecdysozoa</taxon>
        <taxon>Nematoda</taxon>
        <taxon>Chromadorea</taxon>
        <taxon>Rhabditida</taxon>
        <taxon>Spirurina</taxon>
        <taxon>Spiruromorpha</taxon>
        <taxon>Filarioidea</taxon>
        <taxon>Setariidae</taxon>
        <taxon>Setaria</taxon>
    </lineage>
</organism>
<evidence type="ECO:0000313" key="2">
    <source>
        <dbReference type="Proteomes" id="UP000887581"/>
    </source>
</evidence>
<dbReference type="Proteomes" id="UP000887581">
    <property type="component" value="Unplaced"/>
</dbReference>
<sequence>MREDGREEDNEIDRSDSQSGMSLCSPRRSHDLPLTAAAAAVVPVEVAASVLEKWY</sequence>
<feature type="compositionally biased region" description="Acidic residues" evidence="1">
    <location>
        <begin position="1"/>
        <end position="11"/>
    </location>
</feature>
<name>A0A915PLT6_9BILA</name>
<feature type="region of interest" description="Disordered" evidence="1">
    <location>
        <begin position="1"/>
        <end position="28"/>
    </location>
</feature>